<dbReference type="GO" id="GO:0005634">
    <property type="term" value="C:nucleus"/>
    <property type="evidence" value="ECO:0007669"/>
    <property type="project" value="TreeGrafter"/>
</dbReference>
<evidence type="ECO:0000256" key="3">
    <source>
        <dbReference type="RuleBase" id="RU003616"/>
    </source>
</evidence>
<dbReference type="AlphaFoldDB" id="A0AAN7S6C3"/>
<evidence type="ECO:0000313" key="5">
    <source>
        <dbReference type="EMBL" id="KAK4872716.1"/>
    </source>
</evidence>
<dbReference type="Gene3D" id="2.60.40.790">
    <property type="match status" value="1"/>
</dbReference>
<dbReference type="Pfam" id="PF00011">
    <property type="entry name" value="HSP20"/>
    <property type="match status" value="1"/>
</dbReference>
<sequence>MSLLPIIVRDIERPLRMLEQQIRMAEEMYPYPNLRNIPDTGKCSRHDDYMCPFLSAHPMGLQPFNKHETVTQDNHKFQVKMDLKHFTPEEITVKAVNEKTVVIEAKHESKDEKGSTSRQFLRQFVLPEGHDIKKLETKLSVNGVLTITAPTVNQPAIQDRVIPVIHE</sequence>
<dbReference type="CDD" id="cd06526">
    <property type="entry name" value="metazoan_ACD"/>
    <property type="match status" value="1"/>
</dbReference>
<dbReference type="InterPro" id="IPR001436">
    <property type="entry name" value="Alpha-crystallin/sHSP_animal"/>
</dbReference>
<dbReference type="InterPro" id="IPR002068">
    <property type="entry name" value="A-crystallin/Hsp20_dom"/>
</dbReference>
<evidence type="ECO:0000313" key="6">
    <source>
        <dbReference type="Proteomes" id="UP001353858"/>
    </source>
</evidence>
<dbReference type="GO" id="GO:0042026">
    <property type="term" value="P:protein refolding"/>
    <property type="evidence" value="ECO:0007669"/>
    <property type="project" value="TreeGrafter"/>
</dbReference>
<comment type="caution">
    <text evidence="5">The sequence shown here is derived from an EMBL/GenBank/DDBJ whole genome shotgun (WGS) entry which is preliminary data.</text>
</comment>
<comment type="similarity">
    <text evidence="2 3">Belongs to the small heat shock protein (HSP20) family.</text>
</comment>
<dbReference type="PANTHER" id="PTHR45640">
    <property type="entry name" value="HEAT SHOCK PROTEIN HSP-12.2-RELATED"/>
    <property type="match status" value="1"/>
</dbReference>
<dbReference type="PRINTS" id="PR00299">
    <property type="entry name" value="ACRYSTALLIN"/>
</dbReference>
<accession>A0AAN7S6C3</accession>
<gene>
    <name evidence="5" type="ORF">RN001_014745</name>
</gene>
<dbReference type="EMBL" id="JARPUR010000007">
    <property type="protein sequence ID" value="KAK4872716.1"/>
    <property type="molecule type" value="Genomic_DNA"/>
</dbReference>
<evidence type="ECO:0000256" key="1">
    <source>
        <dbReference type="ARBA" id="ARBA00023016"/>
    </source>
</evidence>
<organism evidence="5 6">
    <name type="scientific">Aquatica leii</name>
    <dbReference type="NCBI Taxonomy" id="1421715"/>
    <lineage>
        <taxon>Eukaryota</taxon>
        <taxon>Metazoa</taxon>
        <taxon>Ecdysozoa</taxon>
        <taxon>Arthropoda</taxon>
        <taxon>Hexapoda</taxon>
        <taxon>Insecta</taxon>
        <taxon>Pterygota</taxon>
        <taxon>Neoptera</taxon>
        <taxon>Endopterygota</taxon>
        <taxon>Coleoptera</taxon>
        <taxon>Polyphaga</taxon>
        <taxon>Elateriformia</taxon>
        <taxon>Elateroidea</taxon>
        <taxon>Lampyridae</taxon>
        <taxon>Luciolinae</taxon>
        <taxon>Aquatica</taxon>
    </lineage>
</organism>
<feature type="domain" description="SHSP" evidence="4">
    <location>
        <begin position="55"/>
        <end position="167"/>
    </location>
</feature>
<evidence type="ECO:0000259" key="4">
    <source>
        <dbReference type="PROSITE" id="PS01031"/>
    </source>
</evidence>
<dbReference type="GO" id="GO:0051082">
    <property type="term" value="F:unfolded protein binding"/>
    <property type="evidence" value="ECO:0007669"/>
    <property type="project" value="TreeGrafter"/>
</dbReference>
<dbReference type="GO" id="GO:0005737">
    <property type="term" value="C:cytoplasm"/>
    <property type="evidence" value="ECO:0007669"/>
    <property type="project" value="TreeGrafter"/>
</dbReference>
<dbReference type="PANTHER" id="PTHR45640:SF13">
    <property type="entry name" value="HEAT SHOCK PROTEIN 22-RELATED"/>
    <property type="match status" value="1"/>
</dbReference>
<proteinExistence type="inferred from homology"/>
<dbReference type="Proteomes" id="UP001353858">
    <property type="component" value="Unassembled WGS sequence"/>
</dbReference>
<dbReference type="GO" id="GO:0009408">
    <property type="term" value="P:response to heat"/>
    <property type="evidence" value="ECO:0007669"/>
    <property type="project" value="TreeGrafter"/>
</dbReference>
<dbReference type="SUPFAM" id="SSF49764">
    <property type="entry name" value="HSP20-like chaperones"/>
    <property type="match status" value="1"/>
</dbReference>
<name>A0AAN7S6C3_9COLE</name>
<dbReference type="InterPro" id="IPR008978">
    <property type="entry name" value="HSP20-like_chaperone"/>
</dbReference>
<keyword evidence="1" id="KW-0346">Stress response</keyword>
<protein>
    <recommendedName>
        <fullName evidence="4">SHSP domain-containing protein</fullName>
    </recommendedName>
</protein>
<keyword evidence="6" id="KW-1185">Reference proteome</keyword>
<dbReference type="PROSITE" id="PS01031">
    <property type="entry name" value="SHSP"/>
    <property type="match status" value="1"/>
</dbReference>
<reference evidence="6" key="1">
    <citation type="submission" date="2023-01" db="EMBL/GenBank/DDBJ databases">
        <title>Key to firefly adult light organ development and bioluminescence: homeobox transcription factors regulate luciferase expression and transportation to peroxisome.</title>
        <authorList>
            <person name="Fu X."/>
        </authorList>
    </citation>
    <scope>NUCLEOTIDE SEQUENCE [LARGE SCALE GENOMIC DNA]</scope>
</reference>
<evidence type="ECO:0000256" key="2">
    <source>
        <dbReference type="PROSITE-ProRule" id="PRU00285"/>
    </source>
</evidence>